<evidence type="ECO:0000256" key="5">
    <source>
        <dbReference type="ARBA" id="ARBA00022692"/>
    </source>
</evidence>
<feature type="transmembrane region" description="Helical" evidence="8">
    <location>
        <begin position="256"/>
        <end position="276"/>
    </location>
</feature>
<evidence type="ECO:0000313" key="11">
    <source>
        <dbReference type="Proteomes" id="UP000582837"/>
    </source>
</evidence>
<evidence type="ECO:0000256" key="7">
    <source>
        <dbReference type="ARBA" id="ARBA00023136"/>
    </source>
</evidence>
<dbReference type="AlphaFoldDB" id="A0A841H6W9"/>
<keyword evidence="11" id="KW-1185">Reference proteome</keyword>
<keyword evidence="5 8" id="KW-0812">Transmembrane</keyword>
<keyword evidence="4" id="KW-1003">Cell membrane</keyword>
<name>A0A841H6W9_9BACT</name>
<feature type="transmembrane region" description="Helical" evidence="8">
    <location>
        <begin position="288"/>
        <end position="305"/>
    </location>
</feature>
<feature type="transmembrane region" description="Helical" evidence="8">
    <location>
        <begin position="221"/>
        <end position="241"/>
    </location>
</feature>
<evidence type="ECO:0000313" key="10">
    <source>
        <dbReference type="EMBL" id="MBB6073674.1"/>
    </source>
</evidence>
<comment type="similarity">
    <text evidence="2">Belongs to the peptide transporter carbon starvation (CstA) (TC 2.A.114) family.</text>
</comment>
<feature type="domain" description="CstA N-terminal" evidence="9">
    <location>
        <begin position="33"/>
        <end position="591"/>
    </location>
</feature>
<feature type="transmembrane region" description="Helical" evidence="8">
    <location>
        <begin position="191"/>
        <end position="209"/>
    </location>
</feature>
<accession>A0A841H6W9</accession>
<dbReference type="PANTHER" id="PTHR30252:SF3">
    <property type="entry name" value="PYRUVATE_PROTON SYMPORTER BTST"/>
    <property type="match status" value="1"/>
</dbReference>
<proteinExistence type="inferred from homology"/>
<gene>
    <name evidence="10" type="ORF">HNQ61_005345</name>
</gene>
<keyword evidence="7 8" id="KW-0472">Membrane</keyword>
<comment type="subcellular location">
    <subcellularLocation>
        <location evidence="1">Cell membrane</location>
        <topology evidence="1">Multi-pass membrane protein</topology>
    </subcellularLocation>
</comment>
<feature type="transmembrane region" description="Helical" evidence="8">
    <location>
        <begin position="509"/>
        <end position="529"/>
    </location>
</feature>
<feature type="transmembrane region" description="Helical" evidence="8">
    <location>
        <begin position="541"/>
        <end position="566"/>
    </location>
</feature>
<feature type="transmembrane region" description="Helical" evidence="8">
    <location>
        <begin position="325"/>
        <end position="350"/>
    </location>
</feature>
<dbReference type="Proteomes" id="UP000582837">
    <property type="component" value="Unassembled WGS sequence"/>
</dbReference>
<keyword evidence="6 8" id="KW-1133">Transmembrane helix</keyword>
<feature type="transmembrane region" description="Helical" evidence="8">
    <location>
        <begin position="159"/>
        <end position="185"/>
    </location>
</feature>
<evidence type="ECO:0000256" key="3">
    <source>
        <dbReference type="ARBA" id="ARBA00022448"/>
    </source>
</evidence>
<evidence type="ECO:0000256" key="2">
    <source>
        <dbReference type="ARBA" id="ARBA00007755"/>
    </source>
</evidence>
<dbReference type="GO" id="GO:0005886">
    <property type="term" value="C:plasma membrane"/>
    <property type="evidence" value="ECO:0007669"/>
    <property type="project" value="UniProtKB-SubCell"/>
</dbReference>
<comment type="caution">
    <text evidence="10">The sequence shown here is derived from an EMBL/GenBank/DDBJ whole genome shotgun (WGS) entry which is preliminary data.</text>
</comment>
<feature type="transmembrane region" description="Helical" evidence="8">
    <location>
        <begin position="32"/>
        <end position="52"/>
    </location>
</feature>
<protein>
    <submittedName>
        <fullName evidence="10">Carbon starvation protein</fullName>
    </submittedName>
</protein>
<feature type="transmembrane region" description="Helical" evidence="8">
    <location>
        <begin position="642"/>
        <end position="660"/>
    </location>
</feature>
<dbReference type="PANTHER" id="PTHR30252">
    <property type="entry name" value="INNER MEMBRANE PEPTIDE TRANSPORTER"/>
    <property type="match status" value="1"/>
</dbReference>
<feature type="transmembrane region" description="Helical" evidence="8">
    <location>
        <begin position="93"/>
        <end position="113"/>
    </location>
</feature>
<dbReference type="RefSeq" id="WP_170035261.1">
    <property type="nucleotide sequence ID" value="NZ_JABDTL010000001.1"/>
</dbReference>
<keyword evidence="3" id="KW-0813">Transport</keyword>
<evidence type="ECO:0000256" key="8">
    <source>
        <dbReference type="SAM" id="Phobius"/>
    </source>
</evidence>
<evidence type="ECO:0000256" key="6">
    <source>
        <dbReference type="ARBA" id="ARBA00022989"/>
    </source>
</evidence>
<feature type="transmembrane region" description="Helical" evidence="8">
    <location>
        <begin position="464"/>
        <end position="482"/>
    </location>
</feature>
<dbReference type="EMBL" id="JACHIA010000027">
    <property type="protein sequence ID" value="MBB6073674.1"/>
    <property type="molecule type" value="Genomic_DNA"/>
</dbReference>
<feature type="transmembrane region" description="Helical" evidence="8">
    <location>
        <begin position="573"/>
        <end position="593"/>
    </location>
</feature>
<feature type="transmembrane region" description="Helical" evidence="8">
    <location>
        <begin position="119"/>
        <end position="138"/>
    </location>
</feature>
<evidence type="ECO:0000256" key="1">
    <source>
        <dbReference type="ARBA" id="ARBA00004651"/>
    </source>
</evidence>
<dbReference type="GO" id="GO:0009267">
    <property type="term" value="P:cellular response to starvation"/>
    <property type="evidence" value="ECO:0007669"/>
    <property type="project" value="InterPro"/>
</dbReference>
<evidence type="ECO:0000259" key="9">
    <source>
        <dbReference type="Pfam" id="PF02554"/>
    </source>
</evidence>
<feature type="transmembrane region" description="Helical" evidence="8">
    <location>
        <begin position="362"/>
        <end position="385"/>
    </location>
</feature>
<evidence type="ECO:0000256" key="4">
    <source>
        <dbReference type="ARBA" id="ARBA00022475"/>
    </source>
</evidence>
<sequence>MRNRLPLLGWAVVGLLGAAALGVIALHRGETINAAWMVVAAICTYAVAYRFYARFLSTRVLELDDRRATPAERLDNHVDFIPTNRWVLFGHHFAAIAGAGPLVGPVLAAQFGYLPGTLWLIIGVVLAGAVQDFVILFASMRRDGKSLGQMAREEINPAAGIIAMVAVLCIMAILLAVLALIVVNALAHSPWGLFTIACTVPIALLMGWWMHSFRPDRVGEASAIGVVLVLAATVGGKWVAADPAWAAFFTVEKTTLVWLMAGYGFIASVLPVWVLLCPRDYLSTFLKIGTITALAAGILLTLPEVRMPAVTQFVDGTGPVFSGKLFPFAFITVACGAISGFHALVASGTTPKMLSRESDARLVGYGAMLMESFVGVMAMVAAGVLDPGVYFAINAPAGVVGGTLEAATRTIAAWGFVVTPEQMQALAASVGEETLMARTGGAPSLAVGMSQIFSGVIGGPGLAAVWYHFAIMFEALFILTTIDTGTRVGRFMTQELLGYVWKPLGRTSWYPSIILSSGLVVGGWAYFLYQGVIDPLGGINSLWPLFGISNQLLAAVALCVGTTVLIKAGKARYAWTTLLPLAWLATVTFTAGWQKVFAADPKLGFLSQARAIEAALAAGGLPAGAKTVDAARQMIFNARMDAVVASVFMAVAVLVLVVSIREWILILRGRKPAVMHEAPFVATQLGLAGD</sequence>
<dbReference type="InterPro" id="IPR003706">
    <property type="entry name" value="CstA_N"/>
</dbReference>
<dbReference type="Pfam" id="PF02554">
    <property type="entry name" value="CstA"/>
    <property type="match status" value="1"/>
</dbReference>
<dbReference type="InterPro" id="IPR051605">
    <property type="entry name" value="CstA"/>
</dbReference>
<organism evidence="10 11">
    <name type="scientific">Longimicrobium terrae</name>
    <dbReference type="NCBI Taxonomy" id="1639882"/>
    <lineage>
        <taxon>Bacteria</taxon>
        <taxon>Pseudomonadati</taxon>
        <taxon>Gemmatimonadota</taxon>
        <taxon>Longimicrobiia</taxon>
        <taxon>Longimicrobiales</taxon>
        <taxon>Longimicrobiaceae</taxon>
        <taxon>Longimicrobium</taxon>
    </lineage>
</organism>
<reference evidence="10 11" key="1">
    <citation type="submission" date="2020-08" db="EMBL/GenBank/DDBJ databases">
        <title>Genomic Encyclopedia of Type Strains, Phase IV (KMG-IV): sequencing the most valuable type-strain genomes for metagenomic binning, comparative biology and taxonomic classification.</title>
        <authorList>
            <person name="Goeker M."/>
        </authorList>
    </citation>
    <scope>NUCLEOTIDE SEQUENCE [LARGE SCALE GENOMIC DNA]</scope>
    <source>
        <strain evidence="10 11">DSM 29007</strain>
    </source>
</reference>
<feature type="transmembrane region" description="Helical" evidence="8">
    <location>
        <begin position="7"/>
        <end position="26"/>
    </location>
</feature>